<evidence type="ECO:0008006" key="3">
    <source>
        <dbReference type="Google" id="ProtNLM"/>
    </source>
</evidence>
<accession>A0AAV2NL95</accession>
<evidence type="ECO:0000313" key="2">
    <source>
        <dbReference type="Proteomes" id="UP001497644"/>
    </source>
</evidence>
<gene>
    <name evidence="1" type="ORF">LPLAT_LOCUS6488</name>
</gene>
<name>A0AAV2NL95_9HYME</name>
<dbReference type="EMBL" id="OZ034825">
    <property type="protein sequence ID" value="CAL1680480.1"/>
    <property type="molecule type" value="Genomic_DNA"/>
</dbReference>
<evidence type="ECO:0000313" key="1">
    <source>
        <dbReference type="EMBL" id="CAL1680480.1"/>
    </source>
</evidence>
<proteinExistence type="predicted"/>
<protein>
    <recommendedName>
        <fullName evidence="3">EGF-like domain-containing protein</fullName>
    </recommendedName>
</protein>
<reference evidence="1" key="1">
    <citation type="submission" date="2024-04" db="EMBL/GenBank/DDBJ databases">
        <authorList>
            <consortium name="Molecular Ecology Group"/>
        </authorList>
    </citation>
    <scope>NUCLEOTIDE SEQUENCE</scope>
</reference>
<dbReference type="Proteomes" id="UP001497644">
    <property type="component" value="Chromosome 2"/>
</dbReference>
<keyword evidence="2" id="KW-1185">Reference proteome</keyword>
<sequence>MRIEHVLDCPRGKIGPQCLISCEHDLQSNAECHNITVCNIDGCTCPLGFLGQSCSERVEKANLLTVTSINKTSIRVSLPVTWDYNYERTAICYSFNIKGQGYSHQQSWKRIFKNTRQLIGHFENLTPDTAYKIRCSIQFPEYKVHSDWIIVSTNCNPVEGFDIFFKETSTLIDWRVTTSQSYLCQANWYHLVVRNTDTDKQIINKPAMYFPRKLSLTLYSSFNMTILYKDDKLFSQEIRTREGGKF</sequence>
<dbReference type="AlphaFoldDB" id="A0AAV2NL95"/>
<organism evidence="1 2">
    <name type="scientific">Lasius platythorax</name>
    <dbReference type="NCBI Taxonomy" id="488582"/>
    <lineage>
        <taxon>Eukaryota</taxon>
        <taxon>Metazoa</taxon>
        <taxon>Ecdysozoa</taxon>
        <taxon>Arthropoda</taxon>
        <taxon>Hexapoda</taxon>
        <taxon>Insecta</taxon>
        <taxon>Pterygota</taxon>
        <taxon>Neoptera</taxon>
        <taxon>Endopterygota</taxon>
        <taxon>Hymenoptera</taxon>
        <taxon>Apocrita</taxon>
        <taxon>Aculeata</taxon>
        <taxon>Formicoidea</taxon>
        <taxon>Formicidae</taxon>
        <taxon>Formicinae</taxon>
        <taxon>Lasius</taxon>
        <taxon>Lasius</taxon>
    </lineage>
</organism>